<proteinExistence type="predicted"/>
<keyword evidence="2" id="KW-1185">Reference proteome</keyword>
<dbReference type="EMBL" id="QJTE01000001">
    <property type="protein sequence ID" value="PYE85372.1"/>
    <property type="molecule type" value="Genomic_DNA"/>
</dbReference>
<gene>
    <name evidence="1" type="ORF">DFP88_10137</name>
</gene>
<evidence type="ECO:0000313" key="1">
    <source>
        <dbReference type="EMBL" id="PYE85372.1"/>
    </source>
</evidence>
<dbReference type="AlphaFoldDB" id="A0A318SV49"/>
<reference evidence="1 2" key="1">
    <citation type="submission" date="2018-06" db="EMBL/GenBank/DDBJ databases">
        <title>Genomic Encyclopedia of Type Strains, Phase III (KMG-III): the genomes of soil and plant-associated and newly described type strains.</title>
        <authorList>
            <person name="Whitman W."/>
        </authorList>
    </citation>
    <scope>NUCLEOTIDE SEQUENCE [LARGE SCALE GENOMIC DNA]</scope>
    <source>
        <strain evidence="1 2">CECT 9025</strain>
    </source>
</reference>
<dbReference type="RefSeq" id="WP_110812445.1">
    <property type="nucleotide sequence ID" value="NZ_QJTE01000001.1"/>
</dbReference>
<evidence type="ECO:0000313" key="2">
    <source>
        <dbReference type="Proteomes" id="UP000248311"/>
    </source>
</evidence>
<sequence>MNALDATFAALAARGVGRAPSALAAEALFRATPALPKSKTDITTAAARAIIDAETERRKSLTQRLRDARQVRDASAAL</sequence>
<organism evidence="1 2">
    <name type="scientific">Pseudoroseicyclus aestuarii</name>
    <dbReference type="NCBI Taxonomy" id="1795041"/>
    <lineage>
        <taxon>Bacteria</taxon>
        <taxon>Pseudomonadati</taxon>
        <taxon>Pseudomonadota</taxon>
        <taxon>Alphaproteobacteria</taxon>
        <taxon>Rhodobacterales</taxon>
        <taxon>Paracoccaceae</taxon>
        <taxon>Pseudoroseicyclus</taxon>
    </lineage>
</organism>
<accession>A0A318SV49</accession>
<name>A0A318SV49_9RHOB</name>
<protein>
    <submittedName>
        <fullName evidence="1">Uncharacterized protein</fullName>
    </submittedName>
</protein>
<comment type="caution">
    <text evidence="1">The sequence shown here is derived from an EMBL/GenBank/DDBJ whole genome shotgun (WGS) entry which is preliminary data.</text>
</comment>
<dbReference type="Proteomes" id="UP000248311">
    <property type="component" value="Unassembled WGS sequence"/>
</dbReference>